<dbReference type="EMBL" id="UINC01112805">
    <property type="protein sequence ID" value="SVC82000.1"/>
    <property type="molecule type" value="Genomic_DNA"/>
</dbReference>
<organism evidence="1">
    <name type="scientific">marine metagenome</name>
    <dbReference type="NCBI Taxonomy" id="408172"/>
    <lineage>
        <taxon>unclassified sequences</taxon>
        <taxon>metagenomes</taxon>
        <taxon>ecological metagenomes</taxon>
    </lineage>
</organism>
<gene>
    <name evidence="1" type="ORF">METZ01_LOCUS334854</name>
</gene>
<dbReference type="AlphaFoldDB" id="A0A382QAK2"/>
<proteinExistence type="predicted"/>
<reference evidence="1" key="1">
    <citation type="submission" date="2018-05" db="EMBL/GenBank/DDBJ databases">
        <authorList>
            <person name="Lanie J.A."/>
            <person name="Ng W.-L."/>
            <person name="Kazmierczak K.M."/>
            <person name="Andrzejewski T.M."/>
            <person name="Davidsen T.M."/>
            <person name="Wayne K.J."/>
            <person name="Tettelin H."/>
            <person name="Glass J.I."/>
            <person name="Rusch D."/>
            <person name="Podicherti R."/>
            <person name="Tsui H.-C.T."/>
            <person name="Winkler M.E."/>
        </authorList>
    </citation>
    <scope>NUCLEOTIDE SEQUENCE</scope>
</reference>
<protein>
    <submittedName>
        <fullName evidence="1">Uncharacterized protein</fullName>
    </submittedName>
</protein>
<feature type="non-terminal residue" evidence="1">
    <location>
        <position position="103"/>
    </location>
</feature>
<sequence length="103" mass="11916">MKFQAMNIRTIATLALGFLTATVFLPAREIGFVEKFSLAEDRAKALDDLVAGTQEYYYYSALHALTRQNFKEVENLLKLWLKRYGSTPRSKEIENRMAMLRYG</sequence>
<accession>A0A382QAK2</accession>
<name>A0A382QAK2_9ZZZZ</name>
<evidence type="ECO:0000313" key="1">
    <source>
        <dbReference type="EMBL" id="SVC82000.1"/>
    </source>
</evidence>